<evidence type="ECO:0000256" key="4">
    <source>
        <dbReference type="ARBA" id="ARBA00022989"/>
    </source>
</evidence>
<dbReference type="RefSeq" id="WP_379811883.1">
    <property type="nucleotide sequence ID" value="NZ_JBHUPC010000013.1"/>
</dbReference>
<feature type="transmembrane region" description="Helical" evidence="6">
    <location>
        <begin position="21"/>
        <end position="40"/>
    </location>
</feature>
<evidence type="ECO:0000256" key="6">
    <source>
        <dbReference type="SAM" id="Phobius"/>
    </source>
</evidence>
<dbReference type="Pfam" id="PF01554">
    <property type="entry name" value="MatE"/>
    <property type="match status" value="1"/>
</dbReference>
<feature type="transmembrane region" description="Helical" evidence="6">
    <location>
        <begin position="408"/>
        <end position="427"/>
    </location>
</feature>
<feature type="transmembrane region" description="Helical" evidence="6">
    <location>
        <begin position="349"/>
        <end position="371"/>
    </location>
</feature>
<reference evidence="8" key="1">
    <citation type="journal article" date="2019" name="Int. J. Syst. Evol. Microbiol.">
        <title>The Global Catalogue of Microorganisms (GCM) 10K type strain sequencing project: providing services to taxonomists for standard genome sequencing and annotation.</title>
        <authorList>
            <consortium name="The Broad Institute Genomics Platform"/>
            <consortium name="The Broad Institute Genome Sequencing Center for Infectious Disease"/>
            <person name="Wu L."/>
            <person name="Ma J."/>
        </authorList>
    </citation>
    <scope>NUCLEOTIDE SEQUENCE [LARGE SCALE GENOMIC DNA]</scope>
    <source>
        <strain evidence="8">KCTC 22671</strain>
    </source>
</reference>
<feature type="transmembrane region" description="Helical" evidence="6">
    <location>
        <begin position="170"/>
        <end position="188"/>
    </location>
</feature>
<dbReference type="InterPro" id="IPR002528">
    <property type="entry name" value="MATE_fam"/>
</dbReference>
<name>A0ABW5YN97_9FLAO</name>
<keyword evidence="2" id="KW-1003">Cell membrane</keyword>
<organism evidence="7 8">
    <name type="scientific">Flavobacterium chuncheonense</name>
    <dbReference type="NCBI Taxonomy" id="2026653"/>
    <lineage>
        <taxon>Bacteria</taxon>
        <taxon>Pseudomonadati</taxon>
        <taxon>Bacteroidota</taxon>
        <taxon>Flavobacteriia</taxon>
        <taxon>Flavobacteriales</taxon>
        <taxon>Flavobacteriaceae</taxon>
        <taxon>Flavobacterium</taxon>
    </lineage>
</organism>
<sequence length="437" mass="50151">MEKIKKLIAKVNSNTLIKQSIITLILRVFGVITLFGFTLFLTHNYSPKIVGQYDFTRTFLLLVGSIALLGTDQSVLFFAGKLRALNSFSVLKKLYINNLKILFMTSLCLLLLFLLVDKNFVDSFFNDSSTYNIIYKCVFLLFFNVLTLYNTEFIRALGDVYLSELFRNTFKYFPVFIGSILLTFQGNPECLIDFFIYGFFFLAIITLIIILIKLVKIEGEHLDFCNEVNQVKIIKSSYSMGISSLIFFLLLSVDVFLLKRYFGDAVVAYYSLAIKLMTFMSMVIISFGINASTKIAELYELKKVEELTVVIKRSNKLIFIINFIGGVILILFSETILKIFGADYILADSALRLLVLSQIIASFFGVIPLYMNMTNKQVVFKRIMFLALFINIILNIFLIPRYEMLGAAFSYSISNVFWVLLCVIYVYNRDKIKVSVF</sequence>
<feature type="transmembrane region" description="Helical" evidence="6">
    <location>
        <begin position="236"/>
        <end position="257"/>
    </location>
</feature>
<dbReference type="PANTHER" id="PTHR30250">
    <property type="entry name" value="PST FAMILY PREDICTED COLANIC ACID TRANSPORTER"/>
    <property type="match status" value="1"/>
</dbReference>
<comment type="subcellular location">
    <subcellularLocation>
        <location evidence="1">Cell membrane</location>
        <topology evidence="1">Multi-pass membrane protein</topology>
    </subcellularLocation>
</comment>
<keyword evidence="5 6" id="KW-0472">Membrane</keyword>
<comment type="caution">
    <text evidence="7">The sequence shown here is derived from an EMBL/GenBank/DDBJ whole genome shotgun (WGS) entry which is preliminary data.</text>
</comment>
<dbReference type="PANTHER" id="PTHR30250:SF11">
    <property type="entry name" value="O-ANTIGEN TRANSPORTER-RELATED"/>
    <property type="match status" value="1"/>
</dbReference>
<evidence type="ECO:0000256" key="3">
    <source>
        <dbReference type="ARBA" id="ARBA00022692"/>
    </source>
</evidence>
<evidence type="ECO:0000313" key="7">
    <source>
        <dbReference type="EMBL" id="MFD2892242.1"/>
    </source>
</evidence>
<feature type="transmembrane region" description="Helical" evidence="6">
    <location>
        <begin position="269"/>
        <end position="296"/>
    </location>
</feature>
<keyword evidence="4 6" id="KW-1133">Transmembrane helix</keyword>
<proteinExistence type="predicted"/>
<dbReference type="Proteomes" id="UP001597534">
    <property type="component" value="Unassembled WGS sequence"/>
</dbReference>
<feature type="transmembrane region" description="Helical" evidence="6">
    <location>
        <begin position="194"/>
        <end position="215"/>
    </location>
</feature>
<feature type="transmembrane region" description="Helical" evidence="6">
    <location>
        <begin position="60"/>
        <end position="80"/>
    </location>
</feature>
<keyword evidence="8" id="KW-1185">Reference proteome</keyword>
<feature type="transmembrane region" description="Helical" evidence="6">
    <location>
        <begin position="133"/>
        <end position="149"/>
    </location>
</feature>
<feature type="transmembrane region" description="Helical" evidence="6">
    <location>
        <begin position="317"/>
        <end position="337"/>
    </location>
</feature>
<feature type="transmembrane region" description="Helical" evidence="6">
    <location>
        <begin position="383"/>
        <end position="402"/>
    </location>
</feature>
<protein>
    <submittedName>
        <fullName evidence="7">Lipopolysaccharide biosynthesis protein</fullName>
    </submittedName>
</protein>
<dbReference type="EMBL" id="JBHUPC010000013">
    <property type="protein sequence ID" value="MFD2892242.1"/>
    <property type="molecule type" value="Genomic_DNA"/>
</dbReference>
<accession>A0ABW5YN97</accession>
<gene>
    <name evidence="7" type="ORF">ACFS5J_09485</name>
</gene>
<keyword evidence="3 6" id="KW-0812">Transmembrane</keyword>
<evidence type="ECO:0000256" key="1">
    <source>
        <dbReference type="ARBA" id="ARBA00004651"/>
    </source>
</evidence>
<evidence type="ECO:0000256" key="2">
    <source>
        <dbReference type="ARBA" id="ARBA00022475"/>
    </source>
</evidence>
<evidence type="ECO:0000313" key="8">
    <source>
        <dbReference type="Proteomes" id="UP001597534"/>
    </source>
</evidence>
<feature type="transmembrane region" description="Helical" evidence="6">
    <location>
        <begin position="101"/>
        <end position="121"/>
    </location>
</feature>
<evidence type="ECO:0000256" key="5">
    <source>
        <dbReference type="ARBA" id="ARBA00023136"/>
    </source>
</evidence>
<dbReference type="InterPro" id="IPR050833">
    <property type="entry name" value="Poly_Biosynth_Transport"/>
</dbReference>